<dbReference type="RefSeq" id="WP_338781797.1">
    <property type="nucleotide sequence ID" value="NZ_CP147407.1"/>
</dbReference>
<feature type="transmembrane region" description="Helical" evidence="1">
    <location>
        <begin position="6"/>
        <end position="25"/>
    </location>
</feature>
<proteinExistence type="predicted"/>
<organism evidence="2 3">
    <name type="scientific">Metabacillus sediminis</name>
    <dbReference type="NCBI Taxonomy" id="3117746"/>
    <lineage>
        <taxon>Bacteria</taxon>
        <taxon>Bacillati</taxon>
        <taxon>Bacillota</taxon>
        <taxon>Bacilli</taxon>
        <taxon>Bacillales</taxon>
        <taxon>Bacillaceae</taxon>
        <taxon>Metabacillus</taxon>
    </lineage>
</organism>
<keyword evidence="1" id="KW-0472">Membrane</keyword>
<evidence type="ECO:0000313" key="2">
    <source>
        <dbReference type="EMBL" id="WXB98653.1"/>
    </source>
</evidence>
<reference evidence="2 3" key="1">
    <citation type="submission" date="2024-02" db="EMBL/GenBank/DDBJ databases">
        <title>Seven novel Bacillus-like species.</title>
        <authorList>
            <person name="Liu G."/>
        </authorList>
    </citation>
    <scope>NUCLEOTIDE SEQUENCE [LARGE SCALE GENOMIC DNA]</scope>
    <source>
        <strain evidence="2 3">FJAT-52054</strain>
    </source>
</reference>
<protein>
    <submittedName>
        <fullName evidence="2">DUF3397 family protein</fullName>
    </submittedName>
</protein>
<gene>
    <name evidence="2" type="ORF">WCV65_09310</name>
</gene>
<keyword evidence="1" id="KW-0812">Transmembrane</keyword>
<dbReference type="Proteomes" id="UP001377337">
    <property type="component" value="Chromosome"/>
</dbReference>
<dbReference type="EMBL" id="CP147407">
    <property type="protein sequence ID" value="WXB98653.1"/>
    <property type="molecule type" value="Genomic_DNA"/>
</dbReference>
<evidence type="ECO:0000256" key="1">
    <source>
        <dbReference type="SAM" id="Phobius"/>
    </source>
</evidence>
<keyword evidence="1" id="KW-1133">Transmembrane helix</keyword>
<dbReference type="InterPro" id="IPR024515">
    <property type="entry name" value="DUF3397"/>
</dbReference>
<feature type="transmembrane region" description="Helical" evidence="1">
    <location>
        <begin position="67"/>
        <end position="87"/>
    </location>
</feature>
<accession>A0ABZ2NLE4</accession>
<sequence>MKGLVSVLLGAAAFAPAICFMLLIFTLKALTGNGKKALLAASDLSVFLFFFSVYIKMTTIWEMPSLIYLYWSLVGWFLVFILFFAMSKWKRPRKALKKMWRLSFLVYFMASFILLIYGAGLYILNELN</sequence>
<evidence type="ECO:0000313" key="3">
    <source>
        <dbReference type="Proteomes" id="UP001377337"/>
    </source>
</evidence>
<dbReference type="Pfam" id="PF11877">
    <property type="entry name" value="DUF3397"/>
    <property type="match status" value="1"/>
</dbReference>
<name>A0ABZ2NLE4_9BACI</name>
<feature type="transmembrane region" description="Helical" evidence="1">
    <location>
        <begin position="99"/>
        <end position="124"/>
    </location>
</feature>
<feature type="transmembrane region" description="Helical" evidence="1">
    <location>
        <begin position="37"/>
        <end position="55"/>
    </location>
</feature>
<keyword evidence="3" id="KW-1185">Reference proteome</keyword>